<dbReference type="Gene3D" id="3.20.20.300">
    <property type="entry name" value="Glycoside hydrolase, family 3, N-terminal domain"/>
    <property type="match status" value="1"/>
</dbReference>
<comment type="pathway">
    <text evidence="1">Glycan degradation; xylan degradation.</text>
</comment>
<comment type="similarity">
    <text evidence="2">Belongs to the glycosyl hydrolase 3 family.</text>
</comment>
<dbReference type="InterPro" id="IPR044993">
    <property type="entry name" value="BXL"/>
</dbReference>
<dbReference type="PANTHER" id="PTHR42721:SF3">
    <property type="entry name" value="BETA-D-XYLOSIDASE 5-RELATED"/>
    <property type="match status" value="1"/>
</dbReference>
<dbReference type="Pfam" id="PF14310">
    <property type="entry name" value="Fn3-like"/>
    <property type="match status" value="1"/>
</dbReference>
<protein>
    <recommendedName>
        <fullName evidence="11">xylan 1,4-beta-xylosidase</fullName>
        <ecNumber evidence="11">3.2.1.37</ecNumber>
    </recommendedName>
</protein>
<evidence type="ECO:0000256" key="7">
    <source>
        <dbReference type="ARBA" id="ARBA00023277"/>
    </source>
</evidence>
<feature type="chain" id="PRO_5002118968" description="xylan 1,4-beta-xylosidase" evidence="12">
    <location>
        <begin position="19"/>
        <end position="904"/>
    </location>
</feature>
<comment type="catalytic activity">
    <reaction evidence="10">
        <text>Hydrolysis of (1-&gt;4)-beta-D-xylans, to remove successive D-xylose residues from the non-reducing termini.</text>
        <dbReference type="EC" id="3.2.1.37"/>
    </reaction>
</comment>
<organism evidence="14">
    <name type="scientific">Bionectria ochroleuca</name>
    <name type="common">Gliocladium roseum</name>
    <dbReference type="NCBI Taxonomy" id="29856"/>
    <lineage>
        <taxon>Eukaryota</taxon>
        <taxon>Fungi</taxon>
        <taxon>Dikarya</taxon>
        <taxon>Ascomycota</taxon>
        <taxon>Pezizomycotina</taxon>
        <taxon>Sordariomycetes</taxon>
        <taxon>Hypocreomycetidae</taxon>
        <taxon>Hypocreales</taxon>
        <taxon>Bionectriaceae</taxon>
        <taxon>Clonostachys</taxon>
    </lineage>
</organism>
<accession>A0A0B7JUJ2</accession>
<evidence type="ECO:0000256" key="2">
    <source>
        <dbReference type="ARBA" id="ARBA00005336"/>
    </source>
</evidence>
<dbReference type="Pfam" id="PF01915">
    <property type="entry name" value="Glyco_hydro_3_C"/>
    <property type="match status" value="1"/>
</dbReference>
<feature type="domain" description="WSC" evidence="13">
    <location>
        <begin position="39"/>
        <end position="138"/>
    </location>
</feature>
<name>A0A0B7JUJ2_BIOOC</name>
<dbReference type="InterPro" id="IPR036881">
    <property type="entry name" value="Glyco_hydro_3_C_sf"/>
</dbReference>
<dbReference type="EMBL" id="CDPU01000004">
    <property type="protein sequence ID" value="CEO46270.1"/>
    <property type="molecule type" value="Genomic_DNA"/>
</dbReference>
<evidence type="ECO:0000256" key="9">
    <source>
        <dbReference type="ARBA" id="ARBA00023326"/>
    </source>
</evidence>
<dbReference type="InterPro" id="IPR036962">
    <property type="entry name" value="Glyco_hydro_3_N_sf"/>
</dbReference>
<dbReference type="InterPro" id="IPR001764">
    <property type="entry name" value="Glyco_hydro_3_N"/>
</dbReference>
<dbReference type="SUPFAM" id="SSF51445">
    <property type="entry name" value="(Trans)glycosidases"/>
    <property type="match status" value="1"/>
</dbReference>
<keyword evidence="8" id="KW-0326">Glycosidase</keyword>
<evidence type="ECO:0000256" key="6">
    <source>
        <dbReference type="ARBA" id="ARBA00023180"/>
    </source>
</evidence>
<keyword evidence="4 12" id="KW-0732">Signal</keyword>
<dbReference type="GO" id="GO:0046556">
    <property type="term" value="F:alpha-L-arabinofuranosidase activity"/>
    <property type="evidence" value="ECO:0007669"/>
    <property type="project" value="TreeGrafter"/>
</dbReference>
<dbReference type="InterPro" id="IPR017853">
    <property type="entry name" value="GH"/>
</dbReference>
<dbReference type="PROSITE" id="PS51212">
    <property type="entry name" value="WSC"/>
    <property type="match status" value="1"/>
</dbReference>
<dbReference type="PANTHER" id="PTHR42721">
    <property type="entry name" value="SUGAR HYDROLASE-RELATED"/>
    <property type="match status" value="1"/>
</dbReference>
<keyword evidence="5" id="KW-0378">Hydrolase</keyword>
<dbReference type="Pfam" id="PF00933">
    <property type="entry name" value="Glyco_hydro_3"/>
    <property type="match status" value="1"/>
</dbReference>
<reference evidence="14" key="1">
    <citation type="submission" date="2015-01" db="EMBL/GenBank/DDBJ databases">
        <authorList>
            <person name="Durling Mikael"/>
        </authorList>
    </citation>
    <scope>NUCLEOTIDE SEQUENCE</scope>
</reference>
<dbReference type="InterPro" id="IPR026891">
    <property type="entry name" value="Fn3-like"/>
</dbReference>
<evidence type="ECO:0000256" key="8">
    <source>
        <dbReference type="ARBA" id="ARBA00023295"/>
    </source>
</evidence>
<dbReference type="SMART" id="SM01217">
    <property type="entry name" value="Fn3_like"/>
    <property type="match status" value="1"/>
</dbReference>
<dbReference type="SUPFAM" id="SSF52279">
    <property type="entry name" value="Beta-D-glucan exohydrolase, C-terminal domain"/>
    <property type="match status" value="1"/>
</dbReference>
<dbReference type="Pfam" id="PF01822">
    <property type="entry name" value="WSC"/>
    <property type="match status" value="1"/>
</dbReference>
<dbReference type="InterPro" id="IPR002772">
    <property type="entry name" value="Glyco_hydro_3_C"/>
</dbReference>
<keyword evidence="6" id="KW-0325">Glycoprotein</keyword>
<evidence type="ECO:0000256" key="12">
    <source>
        <dbReference type="SAM" id="SignalP"/>
    </source>
</evidence>
<sequence length="904" mass="98902">MTVLGAILLLALSGSALADYPRQQVFTRHCRPAQTYNAEISYNACYADASYSWASRTLSGIEVELPQNTPQTCADICGRFGYKYAGVKKGSVCFCGNQIKDIKAEESSCYVECPGDPQQTCGGEAQTGFSNVSISIWNVLNPRDAEEEPVHFPDCTREPLCSSKVCDTSLSAKERAAALISLWTPEEKIGNLVEKALGVPRLGIKPYNWWAEGLHGLATSGVDYNFPGSGEWDCATSFPQPILIGAAFDDDLVTEIADVISTETRAYSAAGRVGLDLYTPNINSFKDPRWGRGQETPGEDPFHLQSYTRALLTGLERKVGGYKKVLATCKHFAANDFETVGNITRHNFNAIIGPQDLNEFYLSPFRTCAERDVGAFMCSYNSVNGAPACANSYLMEEILREHWGWEADEHYISTDCGAVADVFKNHKYTDSLGAAAAVSLKAGADLECSDGNITALTEAWNNDLINGADMDKALVRLWSSLISVGWFDPPDKQELRKLTFKDVNTEKAQKLTYDVAVAGIVLIKNDGRHLPLQKGSGKVAFIGPWANETTQMLGNYRGPAPYIISILQAADEMGLDYSWANGSGINAPDDTLDEAIQKATEADEIFFMGGIDNTIEDEGKDRLNVTWPEPQLDVLRKLGSLNKPITVVQFGAGQLDGTELLGSKAIKSILWAGYPGQSGGKAVLDILYGVAAPAGRLPVTQYPATYVDEVPVTDMTLRPGQSGTNPGRTHMWYTGKAPAPFGHGLHYTDFQVSLEKKAIWADELTGAPADVAQLKSLIAELPWMHAINQGMIKVVVKVKNTGKVESDYVALLFMRSEVGPKPYPLKTLAGYTRIKAIRPGEEKQAEIILQLGRFLRVEQNGDQVLYPGTYELFVDVDEKASLEIEWKGEEPVTVEHFPELWIAP</sequence>
<dbReference type="EC" id="3.2.1.37" evidence="11"/>
<dbReference type="Gene3D" id="2.60.40.10">
    <property type="entry name" value="Immunoglobulins"/>
    <property type="match status" value="1"/>
</dbReference>
<proteinExistence type="inferred from homology"/>
<dbReference type="GO" id="GO:0045493">
    <property type="term" value="P:xylan catabolic process"/>
    <property type="evidence" value="ECO:0007669"/>
    <property type="project" value="UniProtKB-UniPathway"/>
</dbReference>
<evidence type="ECO:0000259" key="13">
    <source>
        <dbReference type="PROSITE" id="PS51212"/>
    </source>
</evidence>
<dbReference type="InterPro" id="IPR002889">
    <property type="entry name" value="WSC_carb-bd"/>
</dbReference>
<dbReference type="SMART" id="SM00321">
    <property type="entry name" value="WSC"/>
    <property type="match status" value="1"/>
</dbReference>
<evidence type="ECO:0000256" key="11">
    <source>
        <dbReference type="ARBA" id="ARBA00026107"/>
    </source>
</evidence>
<evidence type="ECO:0000256" key="10">
    <source>
        <dbReference type="ARBA" id="ARBA00024574"/>
    </source>
</evidence>
<dbReference type="Gene3D" id="3.40.50.1700">
    <property type="entry name" value="Glycoside hydrolase family 3 C-terminal domain"/>
    <property type="match status" value="1"/>
</dbReference>
<dbReference type="AlphaFoldDB" id="A0A0B7JUJ2"/>
<evidence type="ECO:0000256" key="5">
    <source>
        <dbReference type="ARBA" id="ARBA00022801"/>
    </source>
</evidence>
<keyword evidence="7" id="KW-0119">Carbohydrate metabolism</keyword>
<dbReference type="GO" id="GO:0009044">
    <property type="term" value="F:xylan 1,4-beta-xylosidase activity"/>
    <property type="evidence" value="ECO:0007669"/>
    <property type="project" value="UniProtKB-EC"/>
</dbReference>
<keyword evidence="3" id="KW-0858">Xylan degradation</keyword>
<gene>
    <name evidence="14" type="ORF">BN869_000002325_1</name>
</gene>
<keyword evidence="9" id="KW-0624">Polysaccharide degradation</keyword>
<evidence type="ECO:0000256" key="4">
    <source>
        <dbReference type="ARBA" id="ARBA00022729"/>
    </source>
</evidence>
<dbReference type="UniPathway" id="UPA00114"/>
<dbReference type="InterPro" id="IPR013783">
    <property type="entry name" value="Ig-like_fold"/>
</dbReference>
<feature type="signal peptide" evidence="12">
    <location>
        <begin position="1"/>
        <end position="18"/>
    </location>
</feature>
<dbReference type="GO" id="GO:0031222">
    <property type="term" value="P:arabinan catabolic process"/>
    <property type="evidence" value="ECO:0007669"/>
    <property type="project" value="TreeGrafter"/>
</dbReference>
<evidence type="ECO:0000256" key="1">
    <source>
        <dbReference type="ARBA" id="ARBA00004851"/>
    </source>
</evidence>
<evidence type="ECO:0000256" key="3">
    <source>
        <dbReference type="ARBA" id="ARBA00022651"/>
    </source>
</evidence>
<evidence type="ECO:0000313" key="14">
    <source>
        <dbReference type="EMBL" id="CEO46270.1"/>
    </source>
</evidence>